<sequence length="1422" mass="158113">MVGTASHISGKNITLNCSVPREQYDITPPVCGEGTPALRSGCMRVSELPHLLPALGPHQMQRTATRFENNCLMTPSLKIAAMGCQGTQDEVSSLGVASSSYSPLVTSAKLRVGWNPRPRSRSEVVIRETLIRASSVSSLLSAKIMQGFRRDAVLFILKEALALLLSRQEADTHTHILEQEKVVWRVKEERWKKKSGTHARAGTTERPALVVAATSAWSAAHSRWSSRPGKELFWQQRAAILPSASSISLTLSGACVARGGFGETEIMGRSPDPPPIRMCGKKSKINLWTLCCITVAVLAISALPVTSSSSELVRAIIDELLDKRIYLNFRALGGPWLQTLVSVHIAEPGGWDDQNNFRLALNTSFISITELCSHPYRKYSDDNFTPAIGAAESKLAWTGDKTVRSQRRRPATEDKLQACTHLLIWFESAFAPELISSRASASTTASYGVSYISAQEKNIKCSPEVQSTATYNAPPDGINELGKVGSMSMRISARNFLTRAISAGAVRKSDKDVTAGNFTRQRRRRVIRRSLMNYRQIRDWTQYPRRDSTFLNMSRQPCGLVYKPLCDQVVVSCSDHFGHSHRSPVAHGPEFASHWKDCEITCAIHQNLAAMEVGHYCLLFLVILATRTWIPIRVRGCSGAAGRVLASHQGNPGLNPSGATPGFSRVRIALDYAAVWRVFSGISRSPPPPTGSGWHCRFTLIDCQGTPPPPDVNAGLPIKPAFANFKWGINVKRNSFSCVNFKLSEEIWAALNSEVLRADEGDRGMERRRNKRRGKREISEKTRRPAASPGTILTRGNLRSDPSLEADTGMDLITVQVPASLGYLLLLSHYVAVDGTLSRLGSSANVGPLLPGKETIGRRWYGRWEGVLADLSARLTATYDRTSRVAIAGVMLHPHPPPSRYHDHQACMPQECVSRGTETHSGIGYRRFSLDFSDENTPFKKTRNPMRVIEVNMERRRNEGAGETGDPRENPPTNGIVRHDSHLRKSEIQNGRRLNHAAQVVHFDSRYLPVAPPYAYTDFAAEILCLLLHREVLYYYSPHHYLLQAICSSGVSGLSLPGSLDSAYNEIRMEQRWNEDGTRKMYHMEEAPPTPPSPSVAFRLRRDSLIHYRALHAQINSRENLSQGATVAPSRREEEACLFHVPPPPPPLTRGDEEKPVESGYRFRLRRLVACKTALAGGHFCRQVTLDDTEHAHWKPYRSITGGSRTDCCTASNDAREIGRSRIHGAHIPLDIIPDVYRSPAGCCRRMIHQQVWWRHLSYATVGVPGGNDIGTGVPHTYMAPMIWPRLKAVHDKVNTCEINLRIKLLPLPALILTGRMSDMRLVKLVTREEKVVLHITVQPKVLVNSLYTCFNVRRHPSDAWLGAILLDWGDHDTISPTRQVSPIQTAHDCNLFVITSSFSEALLKFCFLAARFCILSLHVEK</sequence>
<evidence type="ECO:0000256" key="1">
    <source>
        <dbReference type="SAM" id="MobiDB-lite"/>
    </source>
</evidence>
<reference evidence="2 3" key="1">
    <citation type="submission" date="2023-02" db="EMBL/GenBank/DDBJ databases">
        <title>LHISI_Scaffold_Assembly.</title>
        <authorList>
            <person name="Stuart O.P."/>
            <person name="Cleave R."/>
            <person name="Magrath M.J.L."/>
            <person name="Mikheyev A.S."/>
        </authorList>
    </citation>
    <scope>NUCLEOTIDE SEQUENCE [LARGE SCALE GENOMIC DNA]</scope>
    <source>
        <strain evidence="2">Daus_M_001</strain>
        <tissue evidence="2">Leg muscle</tissue>
    </source>
</reference>
<feature type="region of interest" description="Disordered" evidence="1">
    <location>
        <begin position="762"/>
        <end position="791"/>
    </location>
</feature>
<feature type="compositionally biased region" description="Basic and acidic residues" evidence="1">
    <location>
        <begin position="955"/>
        <end position="969"/>
    </location>
</feature>
<proteinExistence type="predicted"/>
<evidence type="ECO:0000313" key="3">
    <source>
        <dbReference type="Proteomes" id="UP001159363"/>
    </source>
</evidence>
<protein>
    <submittedName>
        <fullName evidence="2">Uncharacterized protein</fullName>
    </submittedName>
</protein>
<evidence type="ECO:0000313" key="2">
    <source>
        <dbReference type="EMBL" id="KAJ8875143.1"/>
    </source>
</evidence>
<dbReference type="EMBL" id="JARBHB010000009">
    <property type="protein sequence ID" value="KAJ8875143.1"/>
    <property type="molecule type" value="Genomic_DNA"/>
</dbReference>
<organism evidence="2 3">
    <name type="scientific">Dryococelus australis</name>
    <dbReference type="NCBI Taxonomy" id="614101"/>
    <lineage>
        <taxon>Eukaryota</taxon>
        <taxon>Metazoa</taxon>
        <taxon>Ecdysozoa</taxon>
        <taxon>Arthropoda</taxon>
        <taxon>Hexapoda</taxon>
        <taxon>Insecta</taxon>
        <taxon>Pterygota</taxon>
        <taxon>Neoptera</taxon>
        <taxon>Polyneoptera</taxon>
        <taxon>Phasmatodea</taxon>
        <taxon>Verophasmatodea</taxon>
        <taxon>Anareolatae</taxon>
        <taxon>Phasmatidae</taxon>
        <taxon>Eurycanthinae</taxon>
        <taxon>Dryococelus</taxon>
    </lineage>
</organism>
<name>A0ABQ9GSZ0_9NEOP</name>
<gene>
    <name evidence="2" type="ORF">PR048_023036</name>
</gene>
<keyword evidence="3" id="KW-1185">Reference proteome</keyword>
<dbReference type="Proteomes" id="UP001159363">
    <property type="component" value="Chromosome 8"/>
</dbReference>
<accession>A0ABQ9GSZ0</accession>
<feature type="region of interest" description="Disordered" evidence="1">
    <location>
        <begin position="955"/>
        <end position="978"/>
    </location>
</feature>
<comment type="caution">
    <text evidence="2">The sequence shown here is derived from an EMBL/GenBank/DDBJ whole genome shotgun (WGS) entry which is preliminary data.</text>
</comment>